<sequence>MNLEKAIEVLDQMRLPNGAYIASPSKDYSYVWIRDVFYSTLPFLYTPSERFEKAYHAIFDLFKRYEWKIDIHTKNKPKFLYEYIHSRYSMDLEELNVEWGHAQNDAIGAFLWGVGEGVRHGQKVIRDKDDLRIIQKLIKYLECLEYWQTEDNGMWEENMEVHASSVGACVAGLNAVKMLVEVNPKLISKGEETLRLLLPRESVTKDTDLALLSLIFPYRIIDRPTALMIIENVVNDLERSNGCIRYQHDQYYNEGSEAEWCFGFPWLGLCFMELGMFHKVQEYRLKTERIISENWEIPELYIGGTNVPNGNTPLAWAVSLSYLFLKQIRNKDLIKNTSSYAANEE</sequence>
<dbReference type="EMBL" id="LJJC01000004">
    <property type="protein sequence ID" value="KQL53904.1"/>
    <property type="molecule type" value="Genomic_DNA"/>
</dbReference>
<name>A0A0Q3TIY7_9BACI</name>
<keyword evidence="3" id="KW-1185">Reference proteome</keyword>
<dbReference type="GO" id="GO:0005975">
    <property type="term" value="P:carbohydrate metabolic process"/>
    <property type="evidence" value="ECO:0007669"/>
    <property type="project" value="InterPro"/>
</dbReference>
<dbReference type="InterPro" id="IPR011613">
    <property type="entry name" value="GH15-like"/>
</dbReference>
<evidence type="ECO:0000313" key="3">
    <source>
        <dbReference type="Proteomes" id="UP000051888"/>
    </source>
</evidence>
<proteinExistence type="predicted"/>
<comment type="caution">
    <text evidence="2">The sequence shown here is derived from an EMBL/GenBank/DDBJ whole genome shotgun (WGS) entry which is preliminary data.</text>
</comment>
<dbReference type="PANTHER" id="PTHR31616:SF0">
    <property type="entry name" value="GLUCAN 1,4-ALPHA-GLUCOSIDASE"/>
    <property type="match status" value="1"/>
</dbReference>
<protein>
    <submittedName>
        <fullName evidence="2">Glycoside hydrolase family 15</fullName>
    </submittedName>
</protein>
<dbReference type="SUPFAM" id="SSF48208">
    <property type="entry name" value="Six-hairpin glycosidases"/>
    <property type="match status" value="1"/>
</dbReference>
<dbReference type="RefSeq" id="WP_055739645.1">
    <property type="nucleotide sequence ID" value="NZ_JAAIWL010000001.1"/>
</dbReference>
<dbReference type="AlphaFoldDB" id="A0A0Q3TIY7"/>
<feature type="domain" description="GH15-like" evidence="1">
    <location>
        <begin position="16"/>
        <end position="183"/>
    </location>
</feature>
<dbReference type="Gene3D" id="1.50.10.10">
    <property type="match status" value="2"/>
</dbReference>
<dbReference type="Pfam" id="PF00723">
    <property type="entry name" value="Glyco_hydro_15"/>
    <property type="match status" value="1"/>
</dbReference>
<dbReference type="PATRIC" id="fig|157838.3.peg.2333"/>
<evidence type="ECO:0000313" key="2">
    <source>
        <dbReference type="EMBL" id="KQL53904.1"/>
    </source>
</evidence>
<dbReference type="PANTHER" id="PTHR31616">
    <property type="entry name" value="TREHALASE"/>
    <property type="match status" value="1"/>
</dbReference>
<gene>
    <name evidence="2" type="ORF">AN964_10605</name>
</gene>
<reference evidence="2 3" key="1">
    <citation type="submission" date="2015-09" db="EMBL/GenBank/DDBJ databases">
        <title>Genome sequencing project for genomic taxonomy and phylogenomics of Bacillus-like bacteria.</title>
        <authorList>
            <person name="Liu B."/>
            <person name="Wang J."/>
            <person name="Zhu Y."/>
            <person name="Liu G."/>
            <person name="Chen Q."/>
            <person name="Chen Z."/>
            <person name="Lan J."/>
            <person name="Che J."/>
            <person name="Ge C."/>
            <person name="Shi H."/>
            <person name="Pan Z."/>
            <person name="Liu X."/>
        </authorList>
    </citation>
    <scope>NUCLEOTIDE SEQUENCE [LARGE SCALE GENOMIC DNA]</scope>
    <source>
        <strain evidence="2 3">LMG 18435</strain>
    </source>
</reference>
<organism evidence="2 3">
    <name type="scientific">Heyndrickxia shackletonii</name>
    <dbReference type="NCBI Taxonomy" id="157838"/>
    <lineage>
        <taxon>Bacteria</taxon>
        <taxon>Bacillati</taxon>
        <taxon>Bacillota</taxon>
        <taxon>Bacilli</taxon>
        <taxon>Bacillales</taxon>
        <taxon>Bacillaceae</taxon>
        <taxon>Heyndrickxia</taxon>
    </lineage>
</organism>
<accession>A0A0Q3TIY7</accession>
<dbReference type="OrthoDB" id="5605254at2"/>
<dbReference type="GO" id="GO:0004553">
    <property type="term" value="F:hydrolase activity, hydrolyzing O-glycosyl compounds"/>
    <property type="evidence" value="ECO:0007669"/>
    <property type="project" value="UniProtKB-ARBA"/>
</dbReference>
<dbReference type="Proteomes" id="UP000051888">
    <property type="component" value="Unassembled WGS sequence"/>
</dbReference>
<keyword evidence="2" id="KW-0378">Hydrolase</keyword>
<dbReference type="InterPro" id="IPR012341">
    <property type="entry name" value="6hp_glycosidase-like_sf"/>
</dbReference>
<evidence type="ECO:0000259" key="1">
    <source>
        <dbReference type="Pfam" id="PF00723"/>
    </source>
</evidence>
<dbReference type="STRING" id="157838.AN964_10605"/>
<dbReference type="InterPro" id="IPR008928">
    <property type="entry name" value="6-hairpin_glycosidase_sf"/>
</dbReference>